<dbReference type="InterPro" id="IPR005883">
    <property type="entry name" value="PilM"/>
</dbReference>
<gene>
    <name evidence="1" type="primary">pilM</name>
    <name evidence="1" type="ORF">LQE99_13050</name>
</gene>
<comment type="caution">
    <text evidence="1">The sequence shown here is derived from an EMBL/GenBank/DDBJ whole genome shotgun (WGS) entry which is preliminary data.</text>
</comment>
<sequence length="302" mass="34455">MAKDNVIFISNHNIQVIKGSCDRNDMIKIESYHDYYLDEGSMINGVITDDQPIKEILDTIHGNGVKTCRLVIDSGQIIVKNMNVPFLKKKEIVKIVQDELAAVDQSYEDLIYDYSVLRKNYEDQPGGEILCCALERKLLTSYVELFENAGIKLTNVDISVNALQKLTEELPDLEHKTYIVSIIDGNNVSSYLFEDNHYTFSNRTRLFSERGTNAFITEMNSNISQLIQFNKSKRSLYTIETAYFCGLADDEEPIVMANIKENLNINAQVFPNSKVVYVTDAMLANDFKLHDYIYPVGSLIRK</sequence>
<organism evidence="1 2">
    <name type="scientific">Amedibacillus hominis</name>
    <dbReference type="NCBI Taxonomy" id="2897776"/>
    <lineage>
        <taxon>Bacteria</taxon>
        <taxon>Bacillati</taxon>
        <taxon>Bacillota</taxon>
        <taxon>Erysipelotrichia</taxon>
        <taxon>Erysipelotrichales</taxon>
        <taxon>Erysipelotrichaceae</taxon>
        <taxon>Amedibacillus</taxon>
    </lineage>
</organism>
<dbReference type="EMBL" id="JAKVPQ010000010">
    <property type="protein sequence ID" value="MCH4286050.1"/>
    <property type="molecule type" value="Genomic_DNA"/>
</dbReference>
<protein>
    <submittedName>
        <fullName evidence="1">Pilus assembly protein PilM</fullName>
    </submittedName>
</protein>
<accession>A0ABS9R8V4</accession>
<proteinExistence type="predicted"/>
<dbReference type="Gene3D" id="3.30.420.40">
    <property type="match status" value="2"/>
</dbReference>
<keyword evidence="2" id="KW-1185">Reference proteome</keyword>
<evidence type="ECO:0000313" key="1">
    <source>
        <dbReference type="EMBL" id="MCH4286050.1"/>
    </source>
</evidence>
<dbReference type="Proteomes" id="UP001202402">
    <property type="component" value="Unassembled WGS sequence"/>
</dbReference>
<dbReference type="RefSeq" id="WP_117453608.1">
    <property type="nucleotide sequence ID" value="NZ_JAKVPQ010000010.1"/>
</dbReference>
<name>A0ABS9R8V4_9FIRM</name>
<dbReference type="Gene3D" id="3.30.1490.300">
    <property type="match status" value="1"/>
</dbReference>
<dbReference type="Pfam" id="PF11104">
    <property type="entry name" value="PilM_2"/>
    <property type="match status" value="1"/>
</dbReference>
<reference evidence="1 2" key="1">
    <citation type="submission" date="2022-02" db="EMBL/GenBank/DDBJ databases">
        <title>Genome of Erysipelotrichaceae sp. nov. NSJ-176 isolated from human feces.</title>
        <authorList>
            <person name="Abdugheni R."/>
        </authorList>
    </citation>
    <scope>NUCLEOTIDE SEQUENCE [LARGE SCALE GENOMIC DNA]</scope>
    <source>
        <strain evidence="1 2">NSJ-176</strain>
    </source>
</reference>
<evidence type="ECO:0000313" key="2">
    <source>
        <dbReference type="Proteomes" id="UP001202402"/>
    </source>
</evidence>